<organism evidence="2 3">
    <name type="scientific">Brassica napus</name>
    <name type="common">Rape</name>
    <dbReference type="NCBI Taxonomy" id="3708"/>
    <lineage>
        <taxon>Eukaryota</taxon>
        <taxon>Viridiplantae</taxon>
        <taxon>Streptophyta</taxon>
        <taxon>Embryophyta</taxon>
        <taxon>Tracheophyta</taxon>
        <taxon>Spermatophyta</taxon>
        <taxon>Magnoliopsida</taxon>
        <taxon>eudicotyledons</taxon>
        <taxon>Gunneridae</taxon>
        <taxon>Pentapetalae</taxon>
        <taxon>rosids</taxon>
        <taxon>malvids</taxon>
        <taxon>Brassicales</taxon>
        <taxon>Brassicaceae</taxon>
        <taxon>Brassiceae</taxon>
        <taxon>Brassica</taxon>
    </lineage>
</organism>
<protein>
    <submittedName>
        <fullName evidence="2">Uncharacterized protein</fullName>
    </submittedName>
</protein>
<dbReference type="EMBL" id="JAGKQM010000001">
    <property type="protein sequence ID" value="KAH0940995.1"/>
    <property type="molecule type" value="Genomic_DNA"/>
</dbReference>
<evidence type="ECO:0000313" key="2">
    <source>
        <dbReference type="EMBL" id="KAH0940995.1"/>
    </source>
</evidence>
<keyword evidence="1" id="KW-0472">Membrane</keyword>
<evidence type="ECO:0000313" key="3">
    <source>
        <dbReference type="Proteomes" id="UP000824890"/>
    </source>
</evidence>
<keyword evidence="1" id="KW-1133">Transmembrane helix</keyword>
<comment type="caution">
    <text evidence="2">The sequence shown here is derived from an EMBL/GenBank/DDBJ whole genome shotgun (WGS) entry which is preliminary data.</text>
</comment>
<accession>A0ABQ8EHC1</accession>
<feature type="transmembrane region" description="Helical" evidence="1">
    <location>
        <begin position="86"/>
        <end position="107"/>
    </location>
</feature>
<evidence type="ECO:0000256" key="1">
    <source>
        <dbReference type="SAM" id="Phobius"/>
    </source>
</evidence>
<keyword evidence="3" id="KW-1185">Reference proteome</keyword>
<dbReference type="Proteomes" id="UP000824890">
    <property type="component" value="Unassembled WGS sequence"/>
</dbReference>
<reference evidence="2 3" key="1">
    <citation type="submission" date="2021-05" db="EMBL/GenBank/DDBJ databases">
        <title>Genome Assembly of Synthetic Allotetraploid Brassica napus Reveals Homoeologous Exchanges between Subgenomes.</title>
        <authorList>
            <person name="Davis J.T."/>
        </authorList>
    </citation>
    <scope>NUCLEOTIDE SEQUENCE [LARGE SCALE GENOMIC DNA]</scope>
    <source>
        <strain evidence="3">cv. Da-Ae</strain>
        <tissue evidence="2">Seedling</tissue>
    </source>
</reference>
<gene>
    <name evidence="2" type="ORF">HID58_000632</name>
</gene>
<sequence length="145" mass="16979">MLRNKTSCSYSPTIMTAWFPKIIFLAFLVLLLVVHSQARFFLEPTIYEIDGEIVEFYKHWHANKEVKSTYIGDLHEKLMVRYGAKLMWRIDVFLCLCFSLLFTDLLFKLSFRIVSRCSARLVGFTGQEYGLVLARDYRVSGVDME</sequence>
<keyword evidence="1" id="KW-0812">Transmembrane</keyword>
<name>A0ABQ8EHC1_BRANA</name>
<proteinExistence type="predicted"/>